<reference evidence="10 11" key="1">
    <citation type="journal article" date="2018" name="Mol. Biol. Evol.">
        <title>Broad Genomic Sampling Reveals a Smut Pathogenic Ancestry of the Fungal Clade Ustilaginomycotina.</title>
        <authorList>
            <person name="Kijpornyongpan T."/>
            <person name="Mondo S.J."/>
            <person name="Barry K."/>
            <person name="Sandor L."/>
            <person name="Lee J."/>
            <person name="Lipzen A."/>
            <person name="Pangilinan J."/>
            <person name="LaButti K."/>
            <person name="Hainaut M."/>
            <person name="Henrissat B."/>
            <person name="Grigoriev I.V."/>
            <person name="Spatafora J.W."/>
            <person name="Aime M.C."/>
        </authorList>
    </citation>
    <scope>NUCLEOTIDE SEQUENCE [LARGE SCALE GENOMIC DNA]</scope>
    <source>
        <strain evidence="10 11">MCA 3645</strain>
    </source>
</reference>
<comment type="cofactor">
    <cofactor evidence="1 7">
        <name>FAD</name>
        <dbReference type="ChEBI" id="CHEBI:57692"/>
    </cofactor>
</comment>
<proteinExistence type="inferred from homology"/>
<dbReference type="InterPro" id="IPR000172">
    <property type="entry name" value="GMC_OxRdtase_N"/>
</dbReference>
<evidence type="ECO:0000313" key="10">
    <source>
        <dbReference type="EMBL" id="PWY97515.1"/>
    </source>
</evidence>
<dbReference type="SUPFAM" id="SSF54373">
    <property type="entry name" value="FAD-linked reductases, C-terminal domain"/>
    <property type="match status" value="1"/>
</dbReference>
<accession>A0A317XH85</accession>
<feature type="chain" id="PRO_5016248233" evidence="8">
    <location>
        <begin position="19"/>
        <end position="638"/>
    </location>
</feature>
<dbReference type="Gene3D" id="3.30.560.10">
    <property type="entry name" value="Glucose Oxidase, domain 3"/>
    <property type="match status" value="1"/>
</dbReference>
<dbReference type="AlphaFoldDB" id="A0A317XH85"/>
<evidence type="ECO:0000256" key="2">
    <source>
        <dbReference type="ARBA" id="ARBA00010790"/>
    </source>
</evidence>
<keyword evidence="8" id="KW-0732">Signal</keyword>
<dbReference type="Pfam" id="PF05199">
    <property type="entry name" value="GMC_oxred_C"/>
    <property type="match status" value="1"/>
</dbReference>
<sequence length="638" mass="68073">MKTTAIIAAATLASAAAASPVAWSPISPRSDFANRVASNGQLAARAITNDAAKFASQTYDYVVVGAGTAGLTVAARLSEGGKYSVGVLEAGGSGFNVSIVDIPGQFGADLGTVYDWNYTTAAQSNGVPAVGWPRGKVLGGSSALNFLVWDRSSSYEIDAWEQLGNPGWNWKNLYAAMKKSETFHAPSKKNADLLEIQPVASDYGTSGPIQVAFPNYIPKVVSKWVKALTSLGVPYNNQPLSGENVGASQQPSDINPSNYTRSYSAPAYLFPNQARKNLQVLTNALATKINFDTSSDKLSATGVSFTSNGKPYIVKAKKEVIVSGGTVNSPQLLELSGIGNKTVLSKAGIKTLYANANVGENMQDHTYSATVYKLKDGTITLDSLRNNATFAAEQQARYAQNKSSIFTLTVPSISYVSLARVVGATKAKSLIADVTKYVQASTAPYKATLQKQLDFLNNYPDKVGQMELIGIAGYFAGTGAPKAGENYFTVLAANQHLFSRGNIHIQSSDATKYPVINANYFTVPFDLEISTAGTNYTRKIGLSQPYSDIVEGEYWPGANIDQYEYTKTTSVTEYHPVGTVSMLPRDKGGVVDASLRVYGTKNVRVVDASIIPSHVAAHIQATIYGVAEYASQIIKNQA</sequence>
<feature type="active site" description="Proton donor" evidence="6">
    <location>
        <position position="575"/>
    </location>
</feature>
<dbReference type="SUPFAM" id="SSF51905">
    <property type="entry name" value="FAD/NAD(P)-binding domain"/>
    <property type="match status" value="1"/>
</dbReference>
<dbReference type="OrthoDB" id="269227at2759"/>
<dbReference type="PIRSF" id="PIRSF000137">
    <property type="entry name" value="Alcohol_oxidase"/>
    <property type="match status" value="1"/>
</dbReference>
<protein>
    <submittedName>
        <fullName evidence="10">Alcohol oxidase</fullName>
    </submittedName>
</protein>
<evidence type="ECO:0000256" key="3">
    <source>
        <dbReference type="ARBA" id="ARBA00022630"/>
    </source>
</evidence>
<dbReference type="Proteomes" id="UP000246740">
    <property type="component" value="Unassembled WGS sequence"/>
</dbReference>
<dbReference type="GO" id="GO:0050660">
    <property type="term" value="F:flavin adenine dinucleotide binding"/>
    <property type="evidence" value="ECO:0007669"/>
    <property type="project" value="InterPro"/>
</dbReference>
<dbReference type="GO" id="GO:0016614">
    <property type="term" value="F:oxidoreductase activity, acting on CH-OH group of donors"/>
    <property type="evidence" value="ECO:0007669"/>
    <property type="project" value="InterPro"/>
</dbReference>
<organism evidence="10 11">
    <name type="scientific">Testicularia cyperi</name>
    <dbReference type="NCBI Taxonomy" id="1882483"/>
    <lineage>
        <taxon>Eukaryota</taxon>
        <taxon>Fungi</taxon>
        <taxon>Dikarya</taxon>
        <taxon>Basidiomycota</taxon>
        <taxon>Ustilaginomycotina</taxon>
        <taxon>Ustilaginomycetes</taxon>
        <taxon>Ustilaginales</taxon>
        <taxon>Anthracoideaceae</taxon>
        <taxon>Testicularia</taxon>
    </lineage>
</organism>
<keyword evidence="11" id="KW-1185">Reference proteome</keyword>
<evidence type="ECO:0000256" key="1">
    <source>
        <dbReference type="ARBA" id="ARBA00001974"/>
    </source>
</evidence>
<feature type="domain" description="Glucose-methanol-choline oxidoreductase N-terminal" evidence="9">
    <location>
        <begin position="325"/>
        <end position="339"/>
    </location>
</feature>
<evidence type="ECO:0000259" key="9">
    <source>
        <dbReference type="PROSITE" id="PS00624"/>
    </source>
</evidence>
<dbReference type="InterPro" id="IPR007867">
    <property type="entry name" value="GMC_OxRtase_C"/>
</dbReference>
<dbReference type="InParanoid" id="A0A317XH85"/>
<dbReference type="PANTHER" id="PTHR11552:SF201">
    <property type="entry name" value="GLUCOSE-METHANOL-CHOLINE OXIDOREDUCTASE N-TERMINAL DOMAIN-CONTAINING PROTEIN"/>
    <property type="match status" value="1"/>
</dbReference>
<evidence type="ECO:0000256" key="6">
    <source>
        <dbReference type="PIRSR" id="PIRSR000137-1"/>
    </source>
</evidence>
<feature type="signal peptide" evidence="8">
    <location>
        <begin position="1"/>
        <end position="18"/>
    </location>
</feature>
<dbReference type="InterPro" id="IPR012132">
    <property type="entry name" value="GMC_OxRdtase"/>
</dbReference>
<keyword evidence="4 7" id="KW-0274">FAD</keyword>
<dbReference type="Gene3D" id="3.50.50.60">
    <property type="entry name" value="FAD/NAD(P)-binding domain"/>
    <property type="match status" value="1"/>
</dbReference>
<dbReference type="Pfam" id="PF00732">
    <property type="entry name" value="GMC_oxred_N"/>
    <property type="match status" value="1"/>
</dbReference>
<name>A0A317XH85_9BASI</name>
<dbReference type="PANTHER" id="PTHR11552">
    <property type="entry name" value="GLUCOSE-METHANOL-CHOLINE GMC OXIDOREDUCTASE"/>
    <property type="match status" value="1"/>
</dbReference>
<keyword evidence="3" id="KW-0285">Flavoprotein</keyword>
<evidence type="ECO:0000313" key="11">
    <source>
        <dbReference type="Proteomes" id="UP000246740"/>
    </source>
</evidence>
<feature type="binding site" evidence="7">
    <location>
        <begin position="145"/>
        <end position="148"/>
    </location>
    <ligand>
        <name>FAD</name>
        <dbReference type="ChEBI" id="CHEBI:57692"/>
    </ligand>
</feature>
<dbReference type="PROSITE" id="PS00624">
    <property type="entry name" value="GMC_OXRED_2"/>
    <property type="match status" value="1"/>
</dbReference>
<evidence type="ECO:0000256" key="7">
    <source>
        <dbReference type="PIRSR" id="PIRSR000137-2"/>
    </source>
</evidence>
<evidence type="ECO:0000256" key="8">
    <source>
        <dbReference type="SAM" id="SignalP"/>
    </source>
</evidence>
<gene>
    <name evidence="10" type="ORF">BCV70DRAFT_50765</name>
</gene>
<comment type="similarity">
    <text evidence="2">Belongs to the GMC oxidoreductase family.</text>
</comment>
<feature type="binding site" evidence="7">
    <location>
        <position position="137"/>
    </location>
    <ligand>
        <name>FAD</name>
        <dbReference type="ChEBI" id="CHEBI:57692"/>
    </ligand>
</feature>
<evidence type="ECO:0000256" key="4">
    <source>
        <dbReference type="ARBA" id="ARBA00022827"/>
    </source>
</evidence>
<dbReference type="EMBL" id="KZ819206">
    <property type="protein sequence ID" value="PWY97515.1"/>
    <property type="molecule type" value="Genomic_DNA"/>
</dbReference>
<feature type="active site" description="Proton acceptor" evidence="6">
    <location>
        <position position="618"/>
    </location>
</feature>
<evidence type="ECO:0000256" key="5">
    <source>
        <dbReference type="ARBA" id="ARBA00023002"/>
    </source>
</evidence>
<dbReference type="STRING" id="1882483.A0A317XH85"/>
<dbReference type="InterPro" id="IPR036188">
    <property type="entry name" value="FAD/NAD-bd_sf"/>
</dbReference>
<keyword evidence="5" id="KW-0560">Oxidoreductase</keyword>